<sequence length="204" mass="23928">MDKFQGTWLMIKDAYTYCYPEFIKFENDQVLYYGLLEKAKNGILEMKPNRTEKLSETKYEFVADNRIRIYKIGKTVTVISETESISEETEFATDYERIEPTKTNLTDKEIQKVDFNADWNGEKILIVFNKNLDSPTIQKINKRLKKEGEKLVLENLQETYFASIYGDGERRTLIGIREINNEKAVLFGFPEKPYEIIAYSDGKH</sequence>
<name>A0ABS5WJT0_9FLAO</name>
<proteinExistence type="predicted"/>
<dbReference type="RefSeq" id="WP_214613585.1">
    <property type="nucleotide sequence ID" value="NZ_JACATN010000015.1"/>
</dbReference>
<keyword evidence="2" id="KW-1185">Reference proteome</keyword>
<dbReference type="EMBL" id="JACATN010000015">
    <property type="protein sequence ID" value="MBT2163651.1"/>
    <property type="molecule type" value="Genomic_DNA"/>
</dbReference>
<comment type="caution">
    <text evidence="1">The sequence shown here is derived from an EMBL/GenBank/DDBJ whole genome shotgun (WGS) entry which is preliminary data.</text>
</comment>
<evidence type="ECO:0000313" key="2">
    <source>
        <dbReference type="Proteomes" id="UP000740413"/>
    </source>
</evidence>
<organism evidence="1 2">
    <name type="scientific">Zobellia barbeyronii</name>
    <dbReference type="NCBI Taxonomy" id="2748009"/>
    <lineage>
        <taxon>Bacteria</taxon>
        <taxon>Pseudomonadati</taxon>
        <taxon>Bacteroidota</taxon>
        <taxon>Flavobacteriia</taxon>
        <taxon>Flavobacteriales</taxon>
        <taxon>Flavobacteriaceae</taxon>
        <taxon>Zobellia</taxon>
    </lineage>
</organism>
<evidence type="ECO:0008006" key="3">
    <source>
        <dbReference type="Google" id="ProtNLM"/>
    </source>
</evidence>
<dbReference type="Proteomes" id="UP000740413">
    <property type="component" value="Unassembled WGS sequence"/>
</dbReference>
<reference evidence="2" key="1">
    <citation type="submission" date="2023-07" db="EMBL/GenBank/DDBJ databases">
        <title>Zobellia barbeyronii sp. nov., a new marine flavobacterium, isolated from green and red algae.</title>
        <authorList>
            <person name="Nedashkovskaya O.I."/>
            <person name="Otstavnykh N."/>
            <person name="Zhukova N."/>
            <person name="Guzev K."/>
            <person name="Chausova V."/>
            <person name="Tekutyeva L."/>
            <person name="Mikhailov V."/>
            <person name="Isaeva M."/>
        </authorList>
    </citation>
    <scope>NUCLEOTIDE SEQUENCE [LARGE SCALE GENOMIC DNA]</scope>
    <source>
        <strain evidence="2">KMM 6746</strain>
    </source>
</reference>
<accession>A0ABS5WJT0</accession>
<evidence type="ECO:0000313" key="1">
    <source>
        <dbReference type="EMBL" id="MBT2163651.1"/>
    </source>
</evidence>
<protein>
    <recommendedName>
        <fullName evidence="3">Lipocalin-like protein</fullName>
    </recommendedName>
</protein>
<gene>
    <name evidence="1" type="ORF">HW347_20460</name>
</gene>